<reference evidence="1 2" key="1">
    <citation type="submission" date="2024-02" db="EMBL/GenBank/DDBJ databases">
        <authorList>
            <person name="Daric V."/>
            <person name="Darras S."/>
        </authorList>
    </citation>
    <scope>NUCLEOTIDE SEQUENCE [LARGE SCALE GENOMIC DNA]</scope>
</reference>
<dbReference type="Proteomes" id="UP001642483">
    <property type="component" value="Unassembled WGS sequence"/>
</dbReference>
<proteinExistence type="predicted"/>
<organism evidence="1 2">
    <name type="scientific">Clavelina lepadiformis</name>
    <name type="common">Light-bulb sea squirt</name>
    <name type="synonym">Ascidia lepadiformis</name>
    <dbReference type="NCBI Taxonomy" id="159417"/>
    <lineage>
        <taxon>Eukaryota</taxon>
        <taxon>Metazoa</taxon>
        <taxon>Chordata</taxon>
        <taxon>Tunicata</taxon>
        <taxon>Ascidiacea</taxon>
        <taxon>Aplousobranchia</taxon>
        <taxon>Clavelinidae</taxon>
        <taxon>Clavelina</taxon>
    </lineage>
</organism>
<sequence>MNRMHCHLESYGEKLESKGWYIAQSHQSTHSQLWERITESWYPDVICLGKLAKKSKGWYIAQSHQSTHSQLWERITESWHPDVICLDPIIKYQED</sequence>
<evidence type="ECO:0000313" key="2">
    <source>
        <dbReference type="Proteomes" id="UP001642483"/>
    </source>
</evidence>
<name>A0ABP0EXM3_CLALP</name>
<comment type="caution">
    <text evidence="1">The sequence shown here is derived from an EMBL/GenBank/DDBJ whole genome shotgun (WGS) entry which is preliminary data.</text>
</comment>
<dbReference type="EMBL" id="CAWYQH010000001">
    <property type="protein sequence ID" value="CAK8672222.1"/>
    <property type="molecule type" value="Genomic_DNA"/>
</dbReference>
<protein>
    <submittedName>
        <fullName evidence="1">Uncharacterized protein</fullName>
    </submittedName>
</protein>
<accession>A0ABP0EXM3</accession>
<keyword evidence="2" id="KW-1185">Reference proteome</keyword>
<evidence type="ECO:0000313" key="1">
    <source>
        <dbReference type="EMBL" id="CAK8672222.1"/>
    </source>
</evidence>
<gene>
    <name evidence="1" type="ORF">CVLEPA_LOCUS1203</name>
</gene>